<organism evidence="10 11">
    <name type="scientific">Streptacidiphilus fuscans</name>
    <dbReference type="NCBI Taxonomy" id="2789292"/>
    <lineage>
        <taxon>Bacteria</taxon>
        <taxon>Bacillati</taxon>
        <taxon>Actinomycetota</taxon>
        <taxon>Actinomycetes</taxon>
        <taxon>Kitasatosporales</taxon>
        <taxon>Streptomycetaceae</taxon>
        <taxon>Streptacidiphilus</taxon>
    </lineage>
</organism>
<dbReference type="EMBL" id="JADPRT010000003">
    <property type="protein sequence ID" value="MBF9068227.1"/>
    <property type="molecule type" value="Genomic_DNA"/>
</dbReference>
<dbReference type="Pfam" id="PF00528">
    <property type="entry name" value="BPD_transp_1"/>
    <property type="match status" value="1"/>
</dbReference>
<gene>
    <name evidence="10" type="ORF">I2501_09275</name>
</gene>
<dbReference type="Gene3D" id="1.10.3720.10">
    <property type="entry name" value="MetI-like"/>
    <property type="match status" value="1"/>
</dbReference>
<evidence type="ECO:0000256" key="3">
    <source>
        <dbReference type="ARBA" id="ARBA00022448"/>
    </source>
</evidence>
<evidence type="ECO:0000256" key="1">
    <source>
        <dbReference type="ARBA" id="ARBA00004651"/>
    </source>
</evidence>
<name>A0A931B2S7_9ACTN</name>
<evidence type="ECO:0000256" key="8">
    <source>
        <dbReference type="RuleBase" id="RU363032"/>
    </source>
</evidence>
<evidence type="ECO:0000256" key="7">
    <source>
        <dbReference type="ARBA" id="ARBA00023136"/>
    </source>
</evidence>
<feature type="transmembrane region" description="Helical" evidence="8">
    <location>
        <begin position="157"/>
        <end position="178"/>
    </location>
</feature>
<dbReference type="GO" id="GO:0005886">
    <property type="term" value="C:plasma membrane"/>
    <property type="evidence" value="ECO:0007669"/>
    <property type="project" value="UniProtKB-SubCell"/>
</dbReference>
<evidence type="ECO:0000256" key="2">
    <source>
        <dbReference type="ARBA" id="ARBA00007069"/>
    </source>
</evidence>
<keyword evidence="7 8" id="KW-0472">Membrane</keyword>
<reference evidence="10" key="1">
    <citation type="submission" date="2020-11" db="EMBL/GenBank/DDBJ databases">
        <title>Isolation and identification of active actinomycetes.</title>
        <authorList>
            <person name="Yu B."/>
        </authorList>
    </citation>
    <scope>NUCLEOTIDE SEQUENCE</scope>
    <source>
        <strain evidence="10">NEAU-YB345</strain>
    </source>
</reference>
<protein>
    <submittedName>
        <fullName evidence="10">ABC transporter permease</fullName>
    </submittedName>
</protein>
<evidence type="ECO:0000313" key="10">
    <source>
        <dbReference type="EMBL" id="MBF9068227.1"/>
    </source>
</evidence>
<feature type="transmembrane region" description="Helical" evidence="8">
    <location>
        <begin position="35"/>
        <end position="59"/>
    </location>
</feature>
<dbReference type="PANTHER" id="PTHR43848:SF2">
    <property type="entry name" value="PUTRESCINE TRANSPORT SYSTEM PERMEASE PROTEIN POTI"/>
    <property type="match status" value="1"/>
</dbReference>
<feature type="transmembrane region" description="Helical" evidence="8">
    <location>
        <begin position="97"/>
        <end position="117"/>
    </location>
</feature>
<dbReference type="Proteomes" id="UP000657385">
    <property type="component" value="Unassembled WGS sequence"/>
</dbReference>
<dbReference type="GO" id="GO:0055085">
    <property type="term" value="P:transmembrane transport"/>
    <property type="evidence" value="ECO:0007669"/>
    <property type="project" value="InterPro"/>
</dbReference>
<dbReference type="RefSeq" id="WP_196193376.1">
    <property type="nucleotide sequence ID" value="NZ_JADPRT010000003.1"/>
</dbReference>
<keyword evidence="11" id="KW-1185">Reference proteome</keyword>
<dbReference type="PANTHER" id="PTHR43848">
    <property type="entry name" value="PUTRESCINE TRANSPORT SYSTEM PERMEASE PROTEIN POTI"/>
    <property type="match status" value="1"/>
</dbReference>
<sequence>MATQTLTPTGSTGAVRDDELKVRRKSPWAWAKQHVLLVVTLLVFVFMLLPNAVILWMSFNQPVGKFNYTWNKFSTAAWTNMCSNSTMCNSLGLSLKIGLLATVIATALGTMIAFAMVRYRFKMRSGINALLFLPMAAPEVVMGATLAALFFNTIGPGGMGFWTITIAHVMFCISYVVVTVKSRLAGMDPTLERAAQDLYATPTQTFMKVTLPLVAPGIGAAALLAFAISIDDYIITVFTAGNSETFPMYIFGSVQRAYPAQIDVIGSLMLLGTMAVIAVSQILNRMRTANRAK</sequence>
<comment type="caution">
    <text evidence="10">The sequence shown here is derived from an EMBL/GenBank/DDBJ whole genome shotgun (WGS) entry which is preliminary data.</text>
</comment>
<evidence type="ECO:0000259" key="9">
    <source>
        <dbReference type="PROSITE" id="PS50928"/>
    </source>
</evidence>
<dbReference type="SUPFAM" id="SSF161098">
    <property type="entry name" value="MetI-like"/>
    <property type="match status" value="1"/>
</dbReference>
<comment type="subcellular location">
    <subcellularLocation>
        <location evidence="1 8">Cell membrane</location>
        <topology evidence="1 8">Multi-pass membrane protein</topology>
    </subcellularLocation>
</comment>
<evidence type="ECO:0000256" key="4">
    <source>
        <dbReference type="ARBA" id="ARBA00022475"/>
    </source>
</evidence>
<keyword evidence="4" id="KW-1003">Cell membrane</keyword>
<keyword evidence="6 8" id="KW-1133">Transmembrane helix</keyword>
<keyword evidence="3 8" id="KW-0813">Transport</keyword>
<keyword evidence="5 8" id="KW-0812">Transmembrane</keyword>
<feature type="transmembrane region" description="Helical" evidence="8">
    <location>
        <begin position="129"/>
        <end position="151"/>
    </location>
</feature>
<evidence type="ECO:0000256" key="6">
    <source>
        <dbReference type="ARBA" id="ARBA00022989"/>
    </source>
</evidence>
<dbReference type="PROSITE" id="PS50928">
    <property type="entry name" value="ABC_TM1"/>
    <property type="match status" value="1"/>
</dbReference>
<dbReference type="InterPro" id="IPR051789">
    <property type="entry name" value="Bact_Polyamine_Transport"/>
</dbReference>
<dbReference type="AlphaFoldDB" id="A0A931B2S7"/>
<proteinExistence type="inferred from homology"/>
<accession>A0A931B2S7</accession>
<feature type="transmembrane region" description="Helical" evidence="8">
    <location>
        <begin position="209"/>
        <end position="230"/>
    </location>
</feature>
<evidence type="ECO:0000313" key="11">
    <source>
        <dbReference type="Proteomes" id="UP000657385"/>
    </source>
</evidence>
<dbReference type="InterPro" id="IPR035906">
    <property type="entry name" value="MetI-like_sf"/>
</dbReference>
<dbReference type="InterPro" id="IPR000515">
    <property type="entry name" value="MetI-like"/>
</dbReference>
<dbReference type="CDD" id="cd06261">
    <property type="entry name" value="TM_PBP2"/>
    <property type="match status" value="1"/>
</dbReference>
<evidence type="ECO:0000256" key="5">
    <source>
        <dbReference type="ARBA" id="ARBA00022692"/>
    </source>
</evidence>
<feature type="domain" description="ABC transmembrane type-1" evidence="9">
    <location>
        <begin position="91"/>
        <end position="283"/>
    </location>
</feature>
<comment type="similarity">
    <text evidence="2">Belongs to the binding-protein-dependent transport system permease family. CysTW subfamily.</text>
</comment>
<feature type="transmembrane region" description="Helical" evidence="8">
    <location>
        <begin position="264"/>
        <end position="283"/>
    </location>
</feature>